<reference evidence="8" key="2">
    <citation type="submission" date="2013-10" db="EMBL/GenBank/DDBJ databases">
        <authorList>
            <person name="Aslett M."/>
        </authorList>
    </citation>
    <scope>NUCLEOTIDE SEQUENCE [LARGE SCALE GENOMIC DNA]</scope>
    <source>
        <strain evidence="8">Weybridge</strain>
    </source>
</reference>
<keyword evidence="5" id="KW-0143">Chaperone</keyword>
<keyword evidence="9" id="KW-1185">Reference proteome</keyword>
<sequence length="599" mass="64836">MAEEVPSTSSTSPQQQQQQQQEQEQQEQQQAQQQQEPQHQQQQQQQQQQQRQGYCVGIDLGSSSSVVAAATAANPLAVSIEVNRLANRSTPSAIAFDGVTRVVGEEAESRLSSAANSCLEGLGFWLSVTTAEEAEGLAARLPYCYKPQVVDTPQGLSLVLHSPDGDKYLPITIAIGHYLRVLISFAAASRGSTAAAAAAAAAGAGGGSAAAAAAAGGGAAGRKVTHLSGLLDSSVVVDGFINDEEDLHLPLSRQLFEDICKPLKENLLEEIREGLKKKNLSTEEIIAVEVVGGGSRIPWVAAALEEAFSSSSSSMQQQQQQQRRSKLRRTLDGGSSVAMGAAMFAAGSSYINPIDLTQLASQLQQQQIQELRNIDQLMVEKEEKEQRRLQQRNKLETFLLEMQAAARRKEGASLLQQHVQQLLQEKEHWLLDNAAAAEEEFAAALQQVEETIKKDCKEYFIAIEEEKKKKEQELQEAAAAAAAANAAAAAAGGGEDMDVKLPNSQCIKRAKKNKDEANELFKDGNIELAVQRYIKGLQYLSKVFDLNPKDEEETKTLKLSLQLNLAQAYLKLAGSDPKANPYEPFNKKALASCDAALEI</sequence>
<dbReference type="Pfam" id="PF00012">
    <property type="entry name" value="HSP70"/>
    <property type="match status" value="2"/>
</dbReference>
<dbReference type="AlphaFoldDB" id="U6LZR5"/>
<dbReference type="InterPro" id="IPR011990">
    <property type="entry name" value="TPR-like_helical_dom_sf"/>
</dbReference>
<feature type="compositionally biased region" description="Polar residues" evidence="7">
    <location>
        <begin position="1"/>
        <end position="13"/>
    </location>
</feature>
<dbReference type="InterPro" id="IPR013126">
    <property type="entry name" value="Hsp_70_fam"/>
</dbReference>
<dbReference type="InterPro" id="IPR043129">
    <property type="entry name" value="ATPase_NBD"/>
</dbReference>
<keyword evidence="6" id="KW-0175">Coiled coil</keyword>
<dbReference type="PANTHER" id="PTHR45639:SF3">
    <property type="entry name" value="HYPOXIA UP-REGULATED PROTEIN 1"/>
    <property type="match status" value="1"/>
</dbReference>
<dbReference type="GeneID" id="25339256"/>
<dbReference type="GO" id="GO:0005788">
    <property type="term" value="C:endoplasmic reticulum lumen"/>
    <property type="evidence" value="ECO:0007669"/>
    <property type="project" value="UniProtKB-SubCell"/>
</dbReference>
<dbReference type="GO" id="GO:0034663">
    <property type="term" value="C:endoplasmic reticulum chaperone complex"/>
    <property type="evidence" value="ECO:0007669"/>
    <property type="project" value="TreeGrafter"/>
</dbReference>
<dbReference type="VEuPathDB" id="ToxoDB:EMWEY_00052700"/>
<dbReference type="InterPro" id="IPR018181">
    <property type="entry name" value="Heat_shock_70_CS"/>
</dbReference>
<dbReference type="Gene3D" id="3.90.640.10">
    <property type="entry name" value="Actin, Chain A, domain 4"/>
    <property type="match status" value="1"/>
</dbReference>
<evidence type="ECO:0000256" key="4">
    <source>
        <dbReference type="ARBA" id="ARBA00022840"/>
    </source>
</evidence>
<evidence type="ECO:0000256" key="6">
    <source>
        <dbReference type="SAM" id="Coils"/>
    </source>
</evidence>
<reference evidence="8" key="1">
    <citation type="submission" date="2013-10" db="EMBL/GenBank/DDBJ databases">
        <title>Genomic analysis of the causative agents of coccidiosis in chickens.</title>
        <authorList>
            <person name="Reid A.J."/>
            <person name="Blake D."/>
            <person name="Billington K."/>
            <person name="Browne H."/>
            <person name="Dunn M."/>
            <person name="Hung S."/>
            <person name="Kawahara F."/>
            <person name="Miranda-Saavedra D."/>
            <person name="Mourier T."/>
            <person name="Nagra H."/>
            <person name="Otto T.D."/>
            <person name="Rawlings N."/>
            <person name="Sanchez A."/>
            <person name="Sanders M."/>
            <person name="Subramaniam C."/>
            <person name="Tay Y."/>
            <person name="Dear P."/>
            <person name="Doerig C."/>
            <person name="Gruber A."/>
            <person name="Parkinson J."/>
            <person name="Shirley M."/>
            <person name="Wan K.L."/>
            <person name="Berriman M."/>
            <person name="Tomley F."/>
            <person name="Pain A."/>
        </authorList>
    </citation>
    <scope>NUCLEOTIDE SEQUENCE [LARGE SCALE GENOMIC DNA]</scope>
    <source>
        <strain evidence="8">Weybridge</strain>
    </source>
</reference>
<evidence type="ECO:0000313" key="9">
    <source>
        <dbReference type="Proteomes" id="UP000030763"/>
    </source>
</evidence>
<evidence type="ECO:0000313" key="8">
    <source>
        <dbReference type="EMBL" id="CDJ56343.1"/>
    </source>
</evidence>
<dbReference type="PANTHER" id="PTHR45639">
    <property type="entry name" value="HSC70CB, ISOFORM G-RELATED"/>
    <property type="match status" value="1"/>
</dbReference>
<comment type="subcellular location">
    <subcellularLocation>
        <location evidence="1">Endoplasmic reticulum lumen</location>
    </subcellularLocation>
</comment>
<dbReference type="Proteomes" id="UP000030763">
    <property type="component" value="Unassembled WGS sequence"/>
</dbReference>
<keyword evidence="3" id="KW-0547">Nucleotide-binding</keyword>
<proteinExistence type="predicted"/>
<dbReference type="OrthoDB" id="348355at2759"/>
<dbReference type="Gene3D" id="1.25.40.10">
    <property type="entry name" value="Tetratricopeptide repeat domain"/>
    <property type="match status" value="1"/>
</dbReference>
<evidence type="ECO:0000256" key="1">
    <source>
        <dbReference type="ARBA" id="ARBA00004319"/>
    </source>
</evidence>
<dbReference type="GO" id="GO:0030968">
    <property type="term" value="P:endoplasmic reticulum unfolded protein response"/>
    <property type="evidence" value="ECO:0007669"/>
    <property type="project" value="TreeGrafter"/>
</dbReference>
<evidence type="ECO:0000256" key="7">
    <source>
        <dbReference type="SAM" id="MobiDB-lite"/>
    </source>
</evidence>
<accession>U6LZR5</accession>
<dbReference type="SUPFAM" id="SSF48452">
    <property type="entry name" value="TPR-like"/>
    <property type="match status" value="1"/>
</dbReference>
<dbReference type="Gene3D" id="3.30.420.40">
    <property type="match status" value="3"/>
</dbReference>
<gene>
    <name evidence="8" type="ORF">EMWEY_00052700</name>
</gene>
<keyword evidence="4" id="KW-0067">ATP-binding</keyword>
<feature type="coiled-coil region" evidence="6">
    <location>
        <begin position="434"/>
        <end position="527"/>
    </location>
</feature>
<evidence type="ECO:0000256" key="2">
    <source>
        <dbReference type="ARBA" id="ARBA00022729"/>
    </source>
</evidence>
<organism evidence="8 9">
    <name type="scientific">Eimeria maxima</name>
    <name type="common">Coccidian parasite</name>
    <dbReference type="NCBI Taxonomy" id="5804"/>
    <lineage>
        <taxon>Eukaryota</taxon>
        <taxon>Sar</taxon>
        <taxon>Alveolata</taxon>
        <taxon>Apicomplexa</taxon>
        <taxon>Conoidasida</taxon>
        <taxon>Coccidia</taxon>
        <taxon>Eucoccidiorida</taxon>
        <taxon>Eimeriorina</taxon>
        <taxon>Eimeriidae</taxon>
        <taxon>Eimeria</taxon>
    </lineage>
</organism>
<dbReference type="PROSITE" id="PS01036">
    <property type="entry name" value="HSP70_3"/>
    <property type="match status" value="1"/>
</dbReference>
<dbReference type="SUPFAM" id="SSF53067">
    <property type="entry name" value="Actin-like ATPase domain"/>
    <property type="match status" value="2"/>
</dbReference>
<evidence type="ECO:0000256" key="5">
    <source>
        <dbReference type="ARBA" id="ARBA00023186"/>
    </source>
</evidence>
<feature type="compositionally biased region" description="Low complexity" evidence="7">
    <location>
        <begin position="14"/>
        <end position="46"/>
    </location>
</feature>
<feature type="non-terminal residue" evidence="8">
    <location>
        <position position="599"/>
    </location>
</feature>
<dbReference type="RefSeq" id="XP_013332993.1">
    <property type="nucleotide sequence ID" value="XM_013477539.1"/>
</dbReference>
<dbReference type="GO" id="GO:0140662">
    <property type="term" value="F:ATP-dependent protein folding chaperone"/>
    <property type="evidence" value="ECO:0007669"/>
    <property type="project" value="InterPro"/>
</dbReference>
<name>U6LZR5_EIMMA</name>
<keyword evidence="2" id="KW-0732">Signal</keyword>
<protein>
    <submittedName>
        <fullName evidence="8">DnaK family domain containing protein, putative</fullName>
    </submittedName>
</protein>
<feature type="region of interest" description="Disordered" evidence="7">
    <location>
        <begin position="1"/>
        <end position="46"/>
    </location>
</feature>
<dbReference type="GO" id="GO:0005524">
    <property type="term" value="F:ATP binding"/>
    <property type="evidence" value="ECO:0007669"/>
    <property type="project" value="UniProtKB-KW"/>
</dbReference>
<evidence type="ECO:0000256" key="3">
    <source>
        <dbReference type="ARBA" id="ARBA00022741"/>
    </source>
</evidence>
<dbReference type="EMBL" id="HG718901">
    <property type="protein sequence ID" value="CDJ56343.1"/>
    <property type="molecule type" value="Genomic_DNA"/>
</dbReference>